<proteinExistence type="predicted"/>
<evidence type="ECO:0000256" key="1">
    <source>
        <dbReference type="SAM" id="MobiDB-lite"/>
    </source>
</evidence>
<keyword evidence="3" id="KW-1185">Reference proteome</keyword>
<dbReference type="SUPFAM" id="SSF69065">
    <property type="entry name" value="RNase III domain-like"/>
    <property type="match status" value="1"/>
</dbReference>
<feature type="compositionally biased region" description="Polar residues" evidence="1">
    <location>
        <begin position="329"/>
        <end position="341"/>
    </location>
</feature>
<organism evidence="2 3">
    <name type="scientific">Parasitella parasitica</name>
    <dbReference type="NCBI Taxonomy" id="35722"/>
    <lineage>
        <taxon>Eukaryota</taxon>
        <taxon>Fungi</taxon>
        <taxon>Fungi incertae sedis</taxon>
        <taxon>Mucoromycota</taxon>
        <taxon>Mucoromycotina</taxon>
        <taxon>Mucoromycetes</taxon>
        <taxon>Mucorales</taxon>
        <taxon>Mucorineae</taxon>
        <taxon>Mucoraceae</taxon>
        <taxon>Parasitella</taxon>
    </lineage>
</organism>
<dbReference type="OrthoDB" id="2241755at2759"/>
<dbReference type="GO" id="GO:0006396">
    <property type="term" value="P:RNA processing"/>
    <property type="evidence" value="ECO:0007669"/>
    <property type="project" value="InterPro"/>
</dbReference>
<gene>
    <name evidence="2" type="primary">PARPA_10559.1 scaffold 41189</name>
</gene>
<evidence type="ECO:0008006" key="4">
    <source>
        <dbReference type="Google" id="ProtNLM"/>
    </source>
</evidence>
<name>A0A0B7NLR2_9FUNG</name>
<evidence type="ECO:0000313" key="3">
    <source>
        <dbReference type="Proteomes" id="UP000054107"/>
    </source>
</evidence>
<dbReference type="Proteomes" id="UP000054107">
    <property type="component" value="Unassembled WGS sequence"/>
</dbReference>
<feature type="region of interest" description="Disordered" evidence="1">
    <location>
        <begin position="321"/>
        <end position="352"/>
    </location>
</feature>
<dbReference type="GO" id="GO:0004525">
    <property type="term" value="F:ribonuclease III activity"/>
    <property type="evidence" value="ECO:0007669"/>
    <property type="project" value="InterPro"/>
</dbReference>
<accession>A0A0B7NLR2</accession>
<reference evidence="2 3" key="1">
    <citation type="submission" date="2014-09" db="EMBL/GenBank/DDBJ databases">
        <authorList>
            <person name="Ellenberger Sabrina"/>
        </authorList>
    </citation>
    <scope>NUCLEOTIDE SEQUENCE [LARGE SCALE GENOMIC DNA]</scope>
    <source>
        <strain evidence="2 3">CBS 412.66</strain>
    </source>
</reference>
<dbReference type="Gene3D" id="1.10.1520.10">
    <property type="entry name" value="Ribonuclease III domain"/>
    <property type="match status" value="1"/>
</dbReference>
<evidence type="ECO:0000313" key="2">
    <source>
        <dbReference type="EMBL" id="CEP16303.1"/>
    </source>
</evidence>
<dbReference type="AlphaFoldDB" id="A0A0B7NLR2"/>
<dbReference type="EMBL" id="LN733056">
    <property type="protein sequence ID" value="CEP16303.1"/>
    <property type="molecule type" value="Genomic_DNA"/>
</dbReference>
<protein>
    <recommendedName>
        <fullName evidence="4">RNase III domain-containing protein</fullName>
    </recommendedName>
</protein>
<dbReference type="InterPro" id="IPR036389">
    <property type="entry name" value="RNase_III_sf"/>
</dbReference>
<sequence>MTDTDKLEQYINDTFSKIIDAQGRPLDVSLALPTLKQILTGYYQEIVSSKFDFIGESALQFAINLILVQRYSKYDNRILSLLAKKFRAPLQLYKQIGKQIQLNQYVRPTYLKEKMEMILGVLYYFYGIAAVQKFIEEAFVFFVENELNNASSPKKAKAPNSSDNNPVQTLYEMVKAGNGIVEISYLDTPDKKWQVNIIARLNEKSLLFSHARASGSKQKAKNEASRDILAFFANNPDVRRQLEISGDGNAETHALPISENDYCHLFDESTSIVNSRRALKTGDWDGENNCTHLTQDGHEEATLLLEKLLLSNNMDVDVDARQVKRQRQVPGTSVGTSNIANGTHPPSEKLAS</sequence>